<dbReference type="AlphaFoldDB" id="A0A8T2Q5V3"/>
<evidence type="ECO:0000313" key="10">
    <source>
        <dbReference type="Proteomes" id="UP000825935"/>
    </source>
</evidence>
<comment type="subcellular location">
    <subcellularLocation>
        <location evidence="1 7">Cell membrane</location>
        <topology evidence="1 7">Multi-pass membrane protein</topology>
    </subcellularLocation>
</comment>
<evidence type="ECO:0000256" key="4">
    <source>
        <dbReference type="ARBA" id="ARBA00022692"/>
    </source>
</evidence>
<comment type="caution">
    <text evidence="7">Lacks conserved residue(s) required for the propagation of feature annotation.</text>
</comment>
<feature type="transmembrane region" description="Helical" evidence="7">
    <location>
        <begin position="79"/>
        <end position="100"/>
    </location>
</feature>
<evidence type="ECO:0000256" key="3">
    <source>
        <dbReference type="ARBA" id="ARBA00022475"/>
    </source>
</evidence>
<dbReference type="InterPro" id="IPR006702">
    <property type="entry name" value="CASP_dom"/>
</dbReference>
<dbReference type="Pfam" id="PF04535">
    <property type="entry name" value="CASP_dom"/>
    <property type="match status" value="1"/>
</dbReference>
<accession>A0A8T2Q5V3</accession>
<feature type="transmembrane region" description="Helical" evidence="7">
    <location>
        <begin position="161"/>
        <end position="185"/>
    </location>
</feature>
<comment type="subunit">
    <text evidence="7">Homodimer and heterodimers.</text>
</comment>
<evidence type="ECO:0000259" key="8">
    <source>
        <dbReference type="Pfam" id="PF04535"/>
    </source>
</evidence>
<name>A0A8T2Q5V3_CERRI</name>
<evidence type="ECO:0000256" key="1">
    <source>
        <dbReference type="ARBA" id="ARBA00004651"/>
    </source>
</evidence>
<evidence type="ECO:0000313" key="9">
    <source>
        <dbReference type="EMBL" id="KAH7279020.1"/>
    </source>
</evidence>
<organism evidence="9 10">
    <name type="scientific">Ceratopteris richardii</name>
    <name type="common">Triangle waterfern</name>
    <dbReference type="NCBI Taxonomy" id="49495"/>
    <lineage>
        <taxon>Eukaryota</taxon>
        <taxon>Viridiplantae</taxon>
        <taxon>Streptophyta</taxon>
        <taxon>Embryophyta</taxon>
        <taxon>Tracheophyta</taxon>
        <taxon>Polypodiopsida</taxon>
        <taxon>Polypodiidae</taxon>
        <taxon>Polypodiales</taxon>
        <taxon>Pteridineae</taxon>
        <taxon>Pteridaceae</taxon>
        <taxon>Parkerioideae</taxon>
        <taxon>Ceratopteris</taxon>
    </lineage>
</organism>
<feature type="transmembrane region" description="Helical" evidence="7">
    <location>
        <begin position="112"/>
        <end position="135"/>
    </location>
</feature>
<feature type="domain" description="Casparian strip membrane protein" evidence="8">
    <location>
        <begin position="88"/>
        <end position="168"/>
    </location>
</feature>
<dbReference type="GO" id="GO:0005886">
    <property type="term" value="C:plasma membrane"/>
    <property type="evidence" value="ECO:0007669"/>
    <property type="project" value="UniProtKB-SubCell"/>
</dbReference>
<dbReference type="OrthoDB" id="685197at2759"/>
<comment type="caution">
    <text evidence="9">The sequence shown here is derived from an EMBL/GenBank/DDBJ whole genome shotgun (WGS) entry which is preliminary data.</text>
</comment>
<protein>
    <recommendedName>
        <fullName evidence="7">CASP-like protein</fullName>
    </recommendedName>
</protein>
<evidence type="ECO:0000256" key="7">
    <source>
        <dbReference type="RuleBase" id="RU361233"/>
    </source>
</evidence>
<comment type="similarity">
    <text evidence="2 7">Belongs to the Casparian strip membrane proteins (CASP) family.</text>
</comment>
<keyword evidence="3 7" id="KW-1003">Cell membrane</keyword>
<proteinExistence type="inferred from homology"/>
<evidence type="ECO:0000256" key="6">
    <source>
        <dbReference type="ARBA" id="ARBA00023136"/>
    </source>
</evidence>
<dbReference type="Proteomes" id="UP000825935">
    <property type="component" value="Chromosome 37"/>
</dbReference>
<gene>
    <name evidence="9" type="ORF">KP509_37G001000</name>
</gene>
<keyword evidence="6 7" id="KW-0472">Membrane</keyword>
<keyword evidence="5 7" id="KW-1133">Transmembrane helix</keyword>
<evidence type="ECO:0000256" key="5">
    <source>
        <dbReference type="ARBA" id="ARBA00022989"/>
    </source>
</evidence>
<sequence>MTIKFLHSTSRPYPLRVTIRVMRQSGKSLTLQRRRTNILRCTPPTWRPESHGRMPIIRSPPVLRKVPTPHNHRSGSLPYTLGTAVLGSLYCVYAIISIVLRLIDIAISCKKALLWISYIGDQVVLILAVTGVTAAGSSLVSHNGSNGICATYTSLCGSLNIATGTLSISALLLVFTLVISCFYVCKRRT</sequence>
<dbReference type="EMBL" id="CM035442">
    <property type="protein sequence ID" value="KAH7279020.1"/>
    <property type="molecule type" value="Genomic_DNA"/>
</dbReference>
<keyword evidence="10" id="KW-1185">Reference proteome</keyword>
<evidence type="ECO:0000256" key="2">
    <source>
        <dbReference type="ARBA" id="ARBA00007651"/>
    </source>
</evidence>
<keyword evidence="4 7" id="KW-0812">Transmembrane</keyword>
<reference evidence="9" key="1">
    <citation type="submission" date="2021-08" db="EMBL/GenBank/DDBJ databases">
        <title>WGS assembly of Ceratopteris richardii.</title>
        <authorList>
            <person name="Marchant D.B."/>
            <person name="Chen G."/>
            <person name="Jenkins J."/>
            <person name="Shu S."/>
            <person name="Leebens-Mack J."/>
            <person name="Grimwood J."/>
            <person name="Schmutz J."/>
            <person name="Soltis P."/>
            <person name="Soltis D."/>
            <person name="Chen Z.-H."/>
        </authorList>
    </citation>
    <scope>NUCLEOTIDE SEQUENCE</scope>
    <source>
        <strain evidence="9">Whitten #5841</strain>
        <tissue evidence="9">Leaf</tissue>
    </source>
</reference>